<gene>
    <name evidence="8" type="primary">dnaA</name>
    <name evidence="14" type="ORF">SAMN02745136_05651</name>
</gene>
<evidence type="ECO:0000313" key="15">
    <source>
        <dbReference type="Proteomes" id="UP000184386"/>
    </source>
</evidence>
<evidence type="ECO:0000256" key="10">
    <source>
        <dbReference type="RuleBase" id="RU000577"/>
    </source>
</evidence>
<feature type="binding site" evidence="8">
    <location>
        <position position="161"/>
    </location>
    <ligand>
        <name>ATP</name>
        <dbReference type="ChEBI" id="CHEBI:30616"/>
    </ligand>
</feature>
<sequence>MNEVQEKWDEILEYLKIEHCVTDVSFKTWLLPLKVYSVKGNLITISIDDKMIGPDSKNFISRKYGIPLKVSITEIMNHNYDIEFILESQIQVTKTADDMTESSGKSKNQKNGLSFLNPRYTFDTFVVGANNNLAHAASLAVAESPAEIYNPLFIYGGVGLGKTHLMHSIAHYILEQNPNSKVMYVTSEKFTNELIESIRNVNTTPTEFREKYRNIDVLLIDDIQFIIGKESTQEEFFHTFNTLHESKKQIIISSDKPPKDILTLEERLRSRFEWGLTVDIQQPDYETRMAILKKKEELDGLQIDNEVMKYIATNVKSNIRELEGALTKIVALSRLKKQEVNVTLAEEALKDLISPDNKKQLTPELIVDVIAEHFNITTNEIYSVNKSRNIAYPRQIAMYLCRKLTDFSLSDIGKVMGNRDHTTILHGVDKVEKNIKKDPSMQNTIDVLTKKINP</sequence>
<reference evidence="14 15" key="1">
    <citation type="submission" date="2016-11" db="EMBL/GenBank/DDBJ databases">
        <authorList>
            <person name="Jaros S."/>
            <person name="Januszkiewicz K."/>
            <person name="Wedrychowicz H."/>
        </authorList>
    </citation>
    <scope>NUCLEOTIDE SEQUENCE [LARGE SCALE GENOMIC DNA]</scope>
    <source>
        <strain evidence="14 15">DSM 15929</strain>
    </source>
</reference>
<dbReference type="InterPro" id="IPR018312">
    <property type="entry name" value="Chromosome_initiator_DnaA_CS"/>
</dbReference>
<dbReference type="CDD" id="cd06571">
    <property type="entry name" value="Bac_DnaA_C"/>
    <property type="match status" value="1"/>
</dbReference>
<dbReference type="Gene3D" id="1.10.8.60">
    <property type="match status" value="1"/>
</dbReference>
<dbReference type="Pfam" id="PF08299">
    <property type="entry name" value="Bac_DnaA_C"/>
    <property type="match status" value="1"/>
</dbReference>
<dbReference type="GO" id="GO:0005524">
    <property type="term" value="F:ATP binding"/>
    <property type="evidence" value="ECO:0007669"/>
    <property type="project" value="UniProtKB-UniRule"/>
</dbReference>
<dbReference type="GO" id="GO:0005886">
    <property type="term" value="C:plasma membrane"/>
    <property type="evidence" value="ECO:0007669"/>
    <property type="project" value="TreeGrafter"/>
</dbReference>
<comment type="domain">
    <text evidence="8">Domain I is involved in oligomerization and binding regulators, domain II is flexibile and of varying length in different bacteria, domain III forms the AAA+ region, while domain IV binds dsDNA.</text>
</comment>
<dbReference type="GO" id="GO:0005737">
    <property type="term" value="C:cytoplasm"/>
    <property type="evidence" value="ECO:0007669"/>
    <property type="project" value="UniProtKB-SubCell"/>
</dbReference>
<accession>A0A1M7DBQ0</accession>
<feature type="binding site" evidence="8">
    <location>
        <position position="162"/>
    </location>
    <ligand>
        <name>ATP</name>
        <dbReference type="ChEBI" id="CHEBI:30616"/>
    </ligand>
</feature>
<dbReference type="SUPFAM" id="SSF48295">
    <property type="entry name" value="TrpR-like"/>
    <property type="match status" value="1"/>
</dbReference>
<dbReference type="InterPro" id="IPR027417">
    <property type="entry name" value="P-loop_NTPase"/>
</dbReference>
<evidence type="ECO:0000259" key="12">
    <source>
        <dbReference type="SMART" id="SM00382"/>
    </source>
</evidence>
<dbReference type="InterPro" id="IPR003593">
    <property type="entry name" value="AAA+_ATPase"/>
</dbReference>
<keyword evidence="5 8" id="KW-0067">ATP-binding</keyword>
<dbReference type="OrthoDB" id="9807019at2"/>
<evidence type="ECO:0000256" key="11">
    <source>
        <dbReference type="RuleBase" id="RU004227"/>
    </source>
</evidence>
<dbReference type="InterPro" id="IPR001957">
    <property type="entry name" value="Chromosome_initiator_DnaA"/>
</dbReference>
<dbReference type="Gene3D" id="3.40.50.300">
    <property type="entry name" value="P-loop containing nucleotide triphosphate hydrolases"/>
    <property type="match status" value="1"/>
</dbReference>
<feature type="region of interest" description="Domain I, interacts with DnaA modulators" evidence="8">
    <location>
        <begin position="1"/>
        <end position="95"/>
    </location>
</feature>
<evidence type="ECO:0000256" key="2">
    <source>
        <dbReference type="ARBA" id="ARBA00022490"/>
    </source>
</evidence>
<evidence type="ECO:0000256" key="3">
    <source>
        <dbReference type="ARBA" id="ARBA00022705"/>
    </source>
</evidence>
<dbReference type="InterPro" id="IPR020591">
    <property type="entry name" value="Chromosome_initiator_DnaA-like"/>
</dbReference>
<dbReference type="FunFam" id="3.40.50.300:FF:000150">
    <property type="entry name" value="Chromosomal replication initiator protein DnaA"/>
    <property type="match status" value="1"/>
</dbReference>
<dbReference type="GO" id="GO:0006270">
    <property type="term" value="P:DNA replication initiation"/>
    <property type="evidence" value="ECO:0007669"/>
    <property type="project" value="UniProtKB-UniRule"/>
</dbReference>
<keyword evidence="7 8" id="KW-0238">DNA-binding</keyword>
<dbReference type="NCBIfam" id="TIGR00362">
    <property type="entry name" value="DnaA"/>
    <property type="match status" value="1"/>
</dbReference>
<name>A0A1M7DBQ0_9FIRM</name>
<evidence type="ECO:0000256" key="7">
    <source>
        <dbReference type="ARBA" id="ARBA00023125"/>
    </source>
</evidence>
<dbReference type="SMART" id="SM00760">
    <property type="entry name" value="Bac_DnaA_C"/>
    <property type="match status" value="1"/>
</dbReference>
<dbReference type="RefSeq" id="WP_084124832.1">
    <property type="nucleotide sequence ID" value="NZ_FRAC01000052.1"/>
</dbReference>
<dbReference type="InterPro" id="IPR010921">
    <property type="entry name" value="Trp_repressor/repl_initiator"/>
</dbReference>
<dbReference type="Gene3D" id="1.10.1750.10">
    <property type="match status" value="1"/>
</dbReference>
<evidence type="ECO:0000259" key="13">
    <source>
        <dbReference type="SMART" id="SM00760"/>
    </source>
</evidence>
<feature type="binding site" evidence="8">
    <location>
        <position position="159"/>
    </location>
    <ligand>
        <name>ATP</name>
        <dbReference type="ChEBI" id="CHEBI:30616"/>
    </ligand>
</feature>
<evidence type="ECO:0000256" key="8">
    <source>
        <dbReference type="HAMAP-Rule" id="MF_00377"/>
    </source>
</evidence>
<dbReference type="PANTHER" id="PTHR30050">
    <property type="entry name" value="CHROMOSOMAL REPLICATION INITIATOR PROTEIN DNAA"/>
    <property type="match status" value="1"/>
</dbReference>
<dbReference type="Pfam" id="PF00308">
    <property type="entry name" value="Bac_DnaA"/>
    <property type="match status" value="1"/>
</dbReference>
<keyword evidence="15" id="KW-1185">Reference proteome</keyword>
<comment type="similarity">
    <text evidence="1 8 11">Belongs to the DnaA family.</text>
</comment>
<evidence type="ECO:0000256" key="5">
    <source>
        <dbReference type="ARBA" id="ARBA00022840"/>
    </source>
</evidence>
<dbReference type="CDD" id="cd00009">
    <property type="entry name" value="AAA"/>
    <property type="match status" value="1"/>
</dbReference>
<dbReference type="EMBL" id="FRAC01000052">
    <property type="protein sequence ID" value="SHL76609.1"/>
    <property type="molecule type" value="Genomic_DNA"/>
</dbReference>
<evidence type="ECO:0000256" key="4">
    <source>
        <dbReference type="ARBA" id="ARBA00022741"/>
    </source>
</evidence>
<dbReference type="PANTHER" id="PTHR30050:SF2">
    <property type="entry name" value="CHROMOSOMAL REPLICATION INITIATOR PROTEIN DNAA"/>
    <property type="match status" value="1"/>
</dbReference>
<feature type="region of interest" description="Domain IV, binds dsDNA" evidence="8">
    <location>
        <begin position="334"/>
        <end position="454"/>
    </location>
</feature>
<protein>
    <recommendedName>
        <fullName evidence="8 9">Chromosomal replication initiator protein DnaA</fullName>
    </recommendedName>
</protein>
<proteinExistence type="inferred from homology"/>
<dbReference type="PRINTS" id="PR00051">
    <property type="entry name" value="DNAA"/>
</dbReference>
<dbReference type="GO" id="GO:0006275">
    <property type="term" value="P:regulation of DNA replication"/>
    <property type="evidence" value="ECO:0007669"/>
    <property type="project" value="UniProtKB-UniRule"/>
</dbReference>
<comment type="caution">
    <text evidence="8">Lacks conserved residue(s) required for the propagation of feature annotation.</text>
</comment>
<keyword evidence="3 8" id="KW-0235">DNA replication</keyword>
<dbReference type="PROSITE" id="PS01008">
    <property type="entry name" value="DNAA"/>
    <property type="match status" value="1"/>
</dbReference>
<dbReference type="GO" id="GO:0003688">
    <property type="term" value="F:DNA replication origin binding"/>
    <property type="evidence" value="ECO:0007669"/>
    <property type="project" value="UniProtKB-UniRule"/>
</dbReference>
<dbReference type="FunFam" id="1.10.8.60:FF:000003">
    <property type="entry name" value="Chromosomal replication initiator protein DnaA"/>
    <property type="match status" value="1"/>
</dbReference>
<keyword evidence="2 8" id="KW-0963">Cytoplasm</keyword>
<evidence type="ECO:0000313" key="14">
    <source>
        <dbReference type="EMBL" id="SHL76609.1"/>
    </source>
</evidence>
<feature type="binding site" evidence="8">
    <location>
        <position position="163"/>
    </location>
    <ligand>
        <name>ATP</name>
        <dbReference type="ChEBI" id="CHEBI:30616"/>
    </ligand>
</feature>
<dbReference type="STRING" id="1121322.SAMN02745136_05651"/>
<dbReference type="SUPFAM" id="SSF52540">
    <property type="entry name" value="P-loop containing nucleoside triphosphate hydrolases"/>
    <property type="match status" value="1"/>
</dbReference>
<dbReference type="InterPro" id="IPR013317">
    <property type="entry name" value="DnaA_dom"/>
</dbReference>
<dbReference type="Proteomes" id="UP000184386">
    <property type="component" value="Unassembled WGS sequence"/>
</dbReference>
<dbReference type="InterPro" id="IPR013159">
    <property type="entry name" value="DnaA_C"/>
</dbReference>
<keyword evidence="4 8" id="KW-0547">Nucleotide-binding</keyword>
<dbReference type="AlphaFoldDB" id="A0A1M7DBQ0"/>
<evidence type="ECO:0000256" key="1">
    <source>
        <dbReference type="ARBA" id="ARBA00006583"/>
    </source>
</evidence>
<dbReference type="Gene3D" id="3.30.300.180">
    <property type="match status" value="1"/>
</dbReference>
<keyword evidence="6 8" id="KW-0446">Lipid-binding</keyword>
<comment type="function">
    <text evidence="8 10">Plays an essential role in the initiation and regulation of chromosomal replication. ATP-DnaA binds to the origin of replication (oriC) to initiate formation of the DNA replication initiation complex once per cell cycle. Binds the DnaA box (a 9 base pair repeat at the origin) and separates the double-stranded (ds)DNA. Forms a right-handed helical filament on oriC DNA; dsDNA binds to the exterior of the filament while single-stranded (ss)DNA is stabiized in the filament's interior. The ATP-DnaA-oriC complex binds and stabilizes one strand of the AT-rich DNA unwinding element (DUE), permitting loading of DNA polymerase. After initiation quickly degrades to an ADP-DnaA complex that is not apt for DNA replication. Binds acidic phospholipids.</text>
</comment>
<comment type="subcellular location">
    <subcellularLocation>
        <location evidence="8">Cytoplasm</location>
    </subcellularLocation>
</comment>
<feature type="domain" description="AAA+ ATPase" evidence="12">
    <location>
        <begin position="148"/>
        <end position="279"/>
    </location>
</feature>
<evidence type="ECO:0000256" key="9">
    <source>
        <dbReference type="NCBIfam" id="TIGR00362"/>
    </source>
</evidence>
<evidence type="ECO:0000256" key="6">
    <source>
        <dbReference type="ARBA" id="ARBA00023121"/>
    </source>
</evidence>
<dbReference type="SMART" id="SM00382">
    <property type="entry name" value="AAA"/>
    <property type="match status" value="1"/>
</dbReference>
<comment type="subunit">
    <text evidence="8">Oligomerizes as a right-handed, spiral filament on DNA at oriC.</text>
</comment>
<dbReference type="InterPro" id="IPR038454">
    <property type="entry name" value="DnaA_N_sf"/>
</dbReference>
<dbReference type="GO" id="GO:0008289">
    <property type="term" value="F:lipid binding"/>
    <property type="evidence" value="ECO:0007669"/>
    <property type="project" value="UniProtKB-KW"/>
</dbReference>
<dbReference type="HAMAP" id="MF_00377">
    <property type="entry name" value="DnaA_bact"/>
    <property type="match status" value="1"/>
</dbReference>
<feature type="domain" description="Chromosomal replication initiator DnaA C-terminal" evidence="13">
    <location>
        <begin position="362"/>
        <end position="431"/>
    </location>
</feature>
<organism evidence="14 15">
    <name type="scientific">Anaerocolumna jejuensis DSM 15929</name>
    <dbReference type="NCBI Taxonomy" id="1121322"/>
    <lineage>
        <taxon>Bacteria</taxon>
        <taxon>Bacillati</taxon>
        <taxon>Bacillota</taxon>
        <taxon>Clostridia</taxon>
        <taxon>Lachnospirales</taxon>
        <taxon>Lachnospiraceae</taxon>
        <taxon>Anaerocolumna</taxon>
    </lineage>
</organism>